<sequence>MKKTLLVTATIFLLFNCVFLSSLSAAPLGNSGSLLFKKVIKGRVTNEKGEPLEHVTVRAKSATQTVLTDAEGFFSINVPDEETALTFSFVGMENKEVSIVGKTTLNVQLTALNMNMDDVVVVGYATQKKANILGAVSTFNPKEVLDLPTANMSTALKNIAPGVGVSQTSGKPGATTNLTIRNAQVWGASGSSNPLYVIDGIAPAVASSGSVDATGKQAFDALDPSQIESITFLKDAAATIYGARGAYGVVIVTTKKGKAGKPRLNYSGSYSTEDASRKTQMLSGYDQANLLNNWVQNYKPGGVISTEVYTPDELNYLKTHNYNWFNEAWRTGNVQRHTLSISGGSDKITFFGGGNYYSENGNLASVYDKKYGFRIGMSAKLIEGMTADVVVSSDNSLSQRPGIKGTSTAEQADQMNATVGGLLHVPGWVPVYNNAGLPVTYTPLGWHPSALFNTGSYVDSKVLNGNVNVSLNYKIPVIKGLSVRAQYGRNTSNSFGKEYYVSYNTANLNTIGVHTNIASGTNKATGTQNVVYTDSVVKMTTIKNGNMLTESTSTSNNWQATEGITYANTFGKHDLSVMLLSEQSQVTGDYYTLTEQTQVIPGYDQFFAFSQDPTNWLSSGTSISGGRVSYMGRLTYSYNSKYLFEAAFRSDASPNFPDNHRWGTFASGSVGWRISEERFFKENVKFFNDLKIRMNVGLTGQDQTSGAFTWVTRFTPTTGYLFGNTLSNALQYGVIPNPDITWESSLKKDLGIDGTFLNRLFNFSLDFWHSHDYNKLESPSATVPNTFGANKFADVNHGTFNQYGIEASIGFNAPIGRKGFVLFGTVNFGLSDNKVINKYYNALSDTGYKNPIGKRADLGISGYKATGIVRTQADVDAWYAKHPGWTINNDSLRVGDLNFQDLDGDGKITSNDITQIATRSSNLFGMGFNIGASYKGFRFSMNLSLGVGGQTVWKKADIATPTKDLSALAMWKNSYTATNTSAPYPAIYAPFATETSSFWLRSATSMTINNMQLSYTLPANLVQRYHLPDMRVYITGINLWDIINPTPFKDSRAGTAADYPILRTWTFGANINL</sequence>
<evidence type="ECO:0000313" key="2">
    <source>
        <dbReference type="Proteomes" id="UP001207468"/>
    </source>
</evidence>
<evidence type="ECO:0000313" key="1">
    <source>
        <dbReference type="EMBL" id="KAI9453510.1"/>
    </source>
</evidence>
<protein>
    <submittedName>
        <fullName evidence="1">TonB-dependent receptor plug</fullName>
    </submittedName>
</protein>
<reference evidence="1" key="1">
    <citation type="submission" date="2021-03" db="EMBL/GenBank/DDBJ databases">
        <title>Evolutionary priming and transition to the ectomycorrhizal habit in an iconic lineage of mushroom-forming fungi: is preadaptation a requirement?</title>
        <authorList>
            <consortium name="DOE Joint Genome Institute"/>
            <person name="Looney B.P."/>
            <person name="Miyauchi S."/>
            <person name="Morin E."/>
            <person name="Drula E."/>
            <person name="Courty P.E."/>
            <person name="Chicoki N."/>
            <person name="Fauchery L."/>
            <person name="Kohler A."/>
            <person name="Kuo A."/>
            <person name="LaButti K."/>
            <person name="Pangilinan J."/>
            <person name="Lipzen A."/>
            <person name="Riley R."/>
            <person name="Andreopoulos W."/>
            <person name="He G."/>
            <person name="Johnson J."/>
            <person name="Barry K.W."/>
            <person name="Grigoriev I.V."/>
            <person name="Nagy L."/>
            <person name="Hibbett D."/>
            <person name="Henrissat B."/>
            <person name="Matheny P.B."/>
            <person name="Labbe J."/>
            <person name="Martin A.F."/>
        </authorList>
    </citation>
    <scope>NUCLEOTIDE SEQUENCE</scope>
    <source>
        <strain evidence="1">BPL698</strain>
    </source>
</reference>
<gene>
    <name evidence="1" type="ORF">F5148DRAFT_1289075</name>
</gene>
<dbReference type="EMBL" id="JAGFNK010000301">
    <property type="protein sequence ID" value="KAI9453510.1"/>
    <property type="molecule type" value="Genomic_DNA"/>
</dbReference>
<keyword evidence="2" id="KW-1185">Reference proteome</keyword>
<organism evidence="1 2">
    <name type="scientific">Russula earlei</name>
    <dbReference type="NCBI Taxonomy" id="71964"/>
    <lineage>
        <taxon>Eukaryota</taxon>
        <taxon>Fungi</taxon>
        <taxon>Dikarya</taxon>
        <taxon>Basidiomycota</taxon>
        <taxon>Agaricomycotina</taxon>
        <taxon>Agaricomycetes</taxon>
        <taxon>Russulales</taxon>
        <taxon>Russulaceae</taxon>
        <taxon>Russula</taxon>
    </lineage>
</organism>
<dbReference type="Proteomes" id="UP001207468">
    <property type="component" value="Unassembled WGS sequence"/>
</dbReference>
<keyword evidence="1" id="KW-0675">Receptor</keyword>
<name>A0ACC0TYW8_9AGAM</name>
<accession>A0ACC0TYW8</accession>
<proteinExistence type="predicted"/>
<comment type="caution">
    <text evidence="1">The sequence shown here is derived from an EMBL/GenBank/DDBJ whole genome shotgun (WGS) entry which is preliminary data.</text>
</comment>